<protein>
    <recommendedName>
        <fullName evidence="2">HTH luxR-type domain-containing protein</fullName>
    </recommendedName>
</protein>
<evidence type="ECO:0008006" key="2">
    <source>
        <dbReference type="Google" id="ProtNLM"/>
    </source>
</evidence>
<accession>A0AB74UBB8</accession>
<name>A0AB74UBB8_9GAMM</name>
<dbReference type="AlphaFoldDB" id="A0AB74UBB8"/>
<dbReference type="RefSeq" id="WP_353981717.1">
    <property type="nucleotide sequence ID" value="NZ_CP159578.1"/>
</dbReference>
<dbReference type="EMBL" id="CP159578">
    <property type="protein sequence ID" value="XCJ80904.1"/>
    <property type="molecule type" value="Genomic_DNA"/>
</dbReference>
<evidence type="ECO:0000313" key="1">
    <source>
        <dbReference type="EMBL" id="XCJ80904.1"/>
    </source>
</evidence>
<proteinExistence type="predicted"/>
<sequence>MKLTKRGKETPLMKRREQRVLRADSLNSLSRQSGIPLSTLKTRIRTLMARGITRERAIEIALSRPVGPQGRPRADDH</sequence>
<reference evidence="1" key="1">
    <citation type="submission" date="2024-06" db="EMBL/GenBank/DDBJ databases">
        <title>Complete genome of Salinicola endophyticus HNIBRBA4755.</title>
        <authorList>
            <person name="Shin S.Y."/>
            <person name="Kang H."/>
            <person name="Song J."/>
        </authorList>
    </citation>
    <scope>NUCLEOTIDE SEQUENCE</scope>
    <source>
        <strain evidence="1">HNIBRBA4755</strain>
    </source>
</reference>
<gene>
    <name evidence="1" type="ORF">ABV408_06885</name>
</gene>
<organism evidence="1">
    <name type="scientific">Salinicola endophyticus</name>
    <dbReference type="NCBI Taxonomy" id="1949083"/>
    <lineage>
        <taxon>Bacteria</taxon>
        <taxon>Pseudomonadati</taxon>
        <taxon>Pseudomonadota</taxon>
        <taxon>Gammaproteobacteria</taxon>
        <taxon>Oceanospirillales</taxon>
        <taxon>Halomonadaceae</taxon>
        <taxon>Salinicola</taxon>
    </lineage>
</organism>